<evidence type="ECO:0000259" key="6">
    <source>
        <dbReference type="PROSITE" id="PS50048"/>
    </source>
</evidence>
<dbReference type="EMBL" id="WUBL01000008">
    <property type="protein sequence ID" value="KAF2972181.1"/>
    <property type="molecule type" value="Genomic_DNA"/>
</dbReference>
<dbReference type="SMART" id="SM00906">
    <property type="entry name" value="Fungal_trans"/>
    <property type="match status" value="1"/>
</dbReference>
<comment type="caution">
    <text evidence="7">The sequence shown here is derived from an EMBL/GenBank/DDBJ whole genome shotgun (WGS) entry which is preliminary data.</text>
</comment>
<dbReference type="AlphaFoldDB" id="A0A7C8ITV4"/>
<dbReference type="InParanoid" id="A0A7C8ITV4"/>
<dbReference type="InterPro" id="IPR001138">
    <property type="entry name" value="Zn2Cys6_DnaBD"/>
</dbReference>
<sequence length="721" mass="80096">MAADSGSPVVEEALPLAAQPGPKRRKIRKGTRSCWECKRRKNKCTWASGEVKCDDCQRRGTRCIGQEFPEEQVPHERRGANKSDDDRIRRLEALVEELSRKIDPGNTHGPHTQFRPDDRSNEHSIRTSPGRRTAVAARDVAGPCLQVFSSTIPGPLHPALTAACSGYQTPPTPKDLLRLPPPGTTPVTIARKLLALGTYLQVLSSQSNGETTCSTPEFHVVSSRALDTVSKLITHNDNIPESVEMIECLVMEGQYHNYMGNVRQAWKVLRRAIAMAQLLGIDNTHTLEAQVGSHQESVWFLLVHFDQYVSLMLGTSPSLPENSQIAPGLLERYTPSEQMGRLHSMAAGRILRRNRSINMYDIIETGEIDKILQKAAACMPAQWWLPPDWSDDCSGEESITRLMCQFANYNITLQLHLPIMLHSLSSRKSCYSTTAVITSCREILTRFTTFRNRYPTVSYCRGLDFFTFVASAALCLLSIYASYESLTAGHCDSIGVSDLLAHQRISNRGLMERALQNIEKISQIETDDKIISEIIPTFRKLLAIEEEAYEGASYTIHLPSNVGLLKRKTREMANSDDALYLDLPFCGTIRVERANLSNNLSTEVLSSEQTTQMTHILMGSFPTTSEGCFATYLPGSSAPEQEHGAIAGGFHVDQHQPHIVNAYTIVPPTSDLQPIPYSSSDGAQDRTSTSKPLATEMMDDFGERLNPIIDTGFLESLLDIQ</sequence>
<dbReference type="GO" id="GO:0006351">
    <property type="term" value="P:DNA-templated transcription"/>
    <property type="evidence" value="ECO:0007669"/>
    <property type="project" value="InterPro"/>
</dbReference>
<dbReference type="PANTHER" id="PTHR47840:SF1">
    <property type="entry name" value="ZN(II)2CYS6 TRANSCRIPTION FACTOR (EUROFUNG)"/>
    <property type="match status" value="1"/>
</dbReference>
<feature type="domain" description="Zn(2)-C6 fungal-type" evidence="6">
    <location>
        <begin position="33"/>
        <end position="63"/>
    </location>
</feature>
<evidence type="ECO:0000256" key="5">
    <source>
        <dbReference type="SAM" id="MobiDB-lite"/>
    </source>
</evidence>
<feature type="region of interest" description="Disordered" evidence="5">
    <location>
        <begin position="100"/>
        <end position="132"/>
    </location>
</feature>
<dbReference type="CDD" id="cd12148">
    <property type="entry name" value="fungal_TF_MHR"/>
    <property type="match status" value="1"/>
</dbReference>
<dbReference type="InterPro" id="IPR036864">
    <property type="entry name" value="Zn2-C6_fun-type_DNA-bd_sf"/>
</dbReference>
<dbReference type="SMART" id="SM00066">
    <property type="entry name" value="GAL4"/>
    <property type="match status" value="1"/>
</dbReference>
<evidence type="ECO:0000313" key="8">
    <source>
        <dbReference type="Proteomes" id="UP000481858"/>
    </source>
</evidence>
<accession>A0A7C8ITV4</accession>
<dbReference type="SUPFAM" id="SSF57701">
    <property type="entry name" value="Zn2/Cys6 DNA-binding domain"/>
    <property type="match status" value="1"/>
</dbReference>
<keyword evidence="4" id="KW-0539">Nucleus</keyword>
<organism evidence="7 8">
    <name type="scientific">Xylaria multiplex</name>
    <dbReference type="NCBI Taxonomy" id="323545"/>
    <lineage>
        <taxon>Eukaryota</taxon>
        <taxon>Fungi</taxon>
        <taxon>Dikarya</taxon>
        <taxon>Ascomycota</taxon>
        <taxon>Pezizomycotina</taxon>
        <taxon>Sordariomycetes</taxon>
        <taxon>Xylariomycetidae</taxon>
        <taxon>Xylariales</taxon>
        <taxon>Xylariaceae</taxon>
        <taxon>Xylaria</taxon>
    </lineage>
</organism>
<dbReference type="PROSITE" id="PS00463">
    <property type="entry name" value="ZN2_CY6_FUNGAL_1"/>
    <property type="match status" value="1"/>
</dbReference>
<keyword evidence="1" id="KW-0479">Metal-binding</keyword>
<dbReference type="OrthoDB" id="5392779at2759"/>
<dbReference type="PROSITE" id="PS50048">
    <property type="entry name" value="ZN2_CY6_FUNGAL_2"/>
    <property type="match status" value="1"/>
</dbReference>
<keyword evidence="3" id="KW-0804">Transcription</keyword>
<dbReference type="GO" id="GO:0000981">
    <property type="term" value="F:DNA-binding transcription factor activity, RNA polymerase II-specific"/>
    <property type="evidence" value="ECO:0007669"/>
    <property type="project" value="InterPro"/>
</dbReference>
<protein>
    <recommendedName>
        <fullName evidence="6">Zn(2)-C6 fungal-type domain-containing protein</fullName>
    </recommendedName>
</protein>
<keyword evidence="2" id="KW-0805">Transcription regulation</keyword>
<feature type="region of interest" description="Disordered" evidence="5">
    <location>
        <begin position="671"/>
        <end position="690"/>
    </location>
</feature>
<reference evidence="7 8" key="1">
    <citation type="submission" date="2019-12" db="EMBL/GenBank/DDBJ databases">
        <title>Draft genome sequence of the ascomycete Xylaria multiplex DSM 110363.</title>
        <authorList>
            <person name="Buettner E."/>
            <person name="Kellner H."/>
        </authorList>
    </citation>
    <scope>NUCLEOTIDE SEQUENCE [LARGE SCALE GENOMIC DNA]</scope>
    <source>
        <strain evidence="7 8">DSM 110363</strain>
    </source>
</reference>
<feature type="compositionally biased region" description="Basic and acidic residues" evidence="5">
    <location>
        <begin position="114"/>
        <end position="125"/>
    </location>
</feature>
<gene>
    <name evidence="7" type="ORF">GQX73_g1429</name>
</gene>
<feature type="region of interest" description="Disordered" evidence="5">
    <location>
        <begin position="1"/>
        <end position="28"/>
    </location>
</feature>
<name>A0A7C8ITV4_9PEZI</name>
<dbReference type="PANTHER" id="PTHR47840">
    <property type="entry name" value="ZN(II)2CYS6 TRANSCRIPTION FACTOR (EUROFUNG)-RELATED"/>
    <property type="match status" value="1"/>
</dbReference>
<dbReference type="GO" id="GO:0003677">
    <property type="term" value="F:DNA binding"/>
    <property type="evidence" value="ECO:0007669"/>
    <property type="project" value="InterPro"/>
</dbReference>
<dbReference type="CDD" id="cd00067">
    <property type="entry name" value="GAL4"/>
    <property type="match status" value="1"/>
</dbReference>
<evidence type="ECO:0000256" key="4">
    <source>
        <dbReference type="ARBA" id="ARBA00023242"/>
    </source>
</evidence>
<proteinExistence type="predicted"/>
<dbReference type="Proteomes" id="UP000481858">
    <property type="component" value="Unassembled WGS sequence"/>
</dbReference>
<evidence type="ECO:0000256" key="2">
    <source>
        <dbReference type="ARBA" id="ARBA00023015"/>
    </source>
</evidence>
<dbReference type="Pfam" id="PF04082">
    <property type="entry name" value="Fungal_trans"/>
    <property type="match status" value="1"/>
</dbReference>
<dbReference type="InterPro" id="IPR007219">
    <property type="entry name" value="XnlR_reg_dom"/>
</dbReference>
<dbReference type="Gene3D" id="4.10.240.10">
    <property type="entry name" value="Zn(2)-C6 fungal-type DNA-binding domain"/>
    <property type="match status" value="1"/>
</dbReference>
<keyword evidence="8" id="KW-1185">Reference proteome</keyword>
<evidence type="ECO:0000256" key="1">
    <source>
        <dbReference type="ARBA" id="ARBA00022723"/>
    </source>
</evidence>
<evidence type="ECO:0000313" key="7">
    <source>
        <dbReference type="EMBL" id="KAF2972181.1"/>
    </source>
</evidence>
<evidence type="ECO:0000256" key="3">
    <source>
        <dbReference type="ARBA" id="ARBA00023163"/>
    </source>
</evidence>
<dbReference type="GO" id="GO:0008270">
    <property type="term" value="F:zinc ion binding"/>
    <property type="evidence" value="ECO:0007669"/>
    <property type="project" value="InterPro"/>
</dbReference>